<name>A0A2S6H322_9GAMM</name>
<keyword evidence="4" id="KW-1185">Reference proteome</keyword>
<comment type="caution">
    <text evidence="3">The sequence shown here is derived from an EMBL/GenBank/DDBJ whole genome shotgun (WGS) entry which is preliminary data.</text>
</comment>
<accession>A0A2S6H322</accession>
<reference evidence="3 4" key="1">
    <citation type="submission" date="2018-02" db="EMBL/GenBank/DDBJ databases">
        <title>Subsurface microbial communities from deep shales in Ohio and West Virginia, USA.</title>
        <authorList>
            <person name="Wrighton K."/>
        </authorList>
    </citation>
    <scope>NUCLEOTIDE SEQUENCE [LARGE SCALE GENOMIC DNA]</scope>
    <source>
        <strain evidence="3 4">OWC-G53F</strain>
    </source>
</reference>
<keyword evidence="1" id="KW-1133">Transmembrane helix</keyword>
<feature type="transmembrane region" description="Helical" evidence="1">
    <location>
        <begin position="48"/>
        <end position="71"/>
    </location>
</feature>
<gene>
    <name evidence="3" type="ORF">B0F88_1054</name>
</gene>
<sequence length="74" mass="7035">MKIFQKTKRVLIVIGSTAAATAISISTASATLVSDATAAVTAAGADGLTVGGGVVAAVAGLAVVGVVIAIVRKI</sequence>
<evidence type="ECO:0000313" key="3">
    <source>
        <dbReference type="EMBL" id="PPK71892.1"/>
    </source>
</evidence>
<feature type="chain" id="PRO_5015392199" description="Virion coat protein B" evidence="2">
    <location>
        <begin position="31"/>
        <end position="74"/>
    </location>
</feature>
<evidence type="ECO:0000256" key="2">
    <source>
        <dbReference type="SAM" id="SignalP"/>
    </source>
</evidence>
<proteinExistence type="predicted"/>
<dbReference type="Proteomes" id="UP000238071">
    <property type="component" value="Unassembled WGS sequence"/>
</dbReference>
<keyword evidence="1" id="KW-0472">Membrane</keyword>
<keyword evidence="1" id="KW-0812">Transmembrane</keyword>
<evidence type="ECO:0000256" key="1">
    <source>
        <dbReference type="SAM" id="Phobius"/>
    </source>
</evidence>
<evidence type="ECO:0000313" key="4">
    <source>
        <dbReference type="Proteomes" id="UP000238071"/>
    </source>
</evidence>
<dbReference type="EMBL" id="PTIY01000005">
    <property type="protein sequence ID" value="PPK71892.1"/>
    <property type="molecule type" value="Genomic_DNA"/>
</dbReference>
<dbReference type="Gene3D" id="1.20.5.230">
    <property type="match status" value="1"/>
</dbReference>
<dbReference type="AlphaFoldDB" id="A0A2S6H322"/>
<protein>
    <recommendedName>
        <fullName evidence="5">Virion coat protein B</fullName>
    </recommendedName>
</protein>
<keyword evidence="2" id="KW-0732">Signal</keyword>
<feature type="signal peptide" evidence="2">
    <location>
        <begin position="1"/>
        <end position="30"/>
    </location>
</feature>
<organism evidence="3 4">
    <name type="scientific">Methylobacter tundripaludum</name>
    <dbReference type="NCBI Taxonomy" id="173365"/>
    <lineage>
        <taxon>Bacteria</taxon>
        <taxon>Pseudomonadati</taxon>
        <taxon>Pseudomonadota</taxon>
        <taxon>Gammaproteobacteria</taxon>
        <taxon>Methylococcales</taxon>
        <taxon>Methylococcaceae</taxon>
        <taxon>Methylobacter</taxon>
    </lineage>
</organism>
<evidence type="ECO:0008006" key="5">
    <source>
        <dbReference type="Google" id="ProtNLM"/>
    </source>
</evidence>
<dbReference type="RefSeq" id="WP_104423284.1">
    <property type="nucleotide sequence ID" value="NZ_PTIY01000005.1"/>
</dbReference>